<organism evidence="1 2">
    <name type="scientific">Sporosarcina psychrophila</name>
    <name type="common">Bacillus psychrophilus</name>
    <dbReference type="NCBI Taxonomy" id="1476"/>
    <lineage>
        <taxon>Bacteria</taxon>
        <taxon>Bacillati</taxon>
        <taxon>Bacillota</taxon>
        <taxon>Bacilli</taxon>
        <taxon>Bacillales</taxon>
        <taxon>Caryophanaceae</taxon>
        <taxon>Sporosarcina</taxon>
    </lineage>
</organism>
<dbReference type="EMBL" id="JBEPME010000001">
    <property type="protein sequence ID" value="MET3656295.1"/>
    <property type="molecule type" value="Genomic_DNA"/>
</dbReference>
<dbReference type="Proteomes" id="UP001549104">
    <property type="component" value="Unassembled WGS sequence"/>
</dbReference>
<keyword evidence="2" id="KW-1185">Reference proteome</keyword>
<evidence type="ECO:0008006" key="3">
    <source>
        <dbReference type="Google" id="ProtNLM"/>
    </source>
</evidence>
<name>A0ABV2K5D5_SPOPS</name>
<dbReference type="InterPro" id="IPR023105">
    <property type="entry name" value="YkvR-like_sf"/>
</dbReference>
<evidence type="ECO:0000313" key="1">
    <source>
        <dbReference type="EMBL" id="MET3656295.1"/>
    </source>
</evidence>
<gene>
    <name evidence="1" type="ORF">ABIC55_001379</name>
</gene>
<dbReference type="RefSeq" id="WP_187045289.1">
    <property type="nucleotide sequence ID" value="NZ_JBEPME010000001.1"/>
</dbReference>
<proteinExistence type="predicted"/>
<sequence length="98" mass="11320">MTSTIILNDKVIHLCSYEDEKVNGLYKVSVEFNVTSDDYHDITTLLYNGTFDVNIPEQDLLFRGTIHNYSTSITNLYVKDQIGKFKLTLLEVSHKEEE</sequence>
<evidence type="ECO:0000313" key="2">
    <source>
        <dbReference type="Proteomes" id="UP001549104"/>
    </source>
</evidence>
<protein>
    <recommendedName>
        <fullName evidence="3">DUF3219 domain-containing protein</fullName>
    </recommendedName>
</protein>
<accession>A0ABV2K5D5</accession>
<comment type="caution">
    <text evidence="1">The sequence shown here is derived from an EMBL/GenBank/DDBJ whole genome shotgun (WGS) entry which is preliminary data.</text>
</comment>
<dbReference type="Pfam" id="PF11514">
    <property type="entry name" value="DUF3219"/>
    <property type="match status" value="1"/>
</dbReference>
<dbReference type="Gene3D" id="2.40.30.80">
    <property type="entry name" value="YkvR-like"/>
    <property type="match status" value="1"/>
</dbReference>
<dbReference type="InterPro" id="IPR021596">
    <property type="entry name" value="DUF3219"/>
</dbReference>
<dbReference type="SUPFAM" id="SSF159173">
    <property type="entry name" value="YkvR-like"/>
    <property type="match status" value="1"/>
</dbReference>
<reference evidence="1 2" key="1">
    <citation type="submission" date="2024-06" db="EMBL/GenBank/DDBJ databases">
        <title>Sorghum-associated microbial communities from plants grown in Nebraska, USA.</title>
        <authorList>
            <person name="Schachtman D."/>
        </authorList>
    </citation>
    <scope>NUCLEOTIDE SEQUENCE [LARGE SCALE GENOMIC DNA]</scope>
    <source>
        <strain evidence="1 2">1288</strain>
    </source>
</reference>